<dbReference type="PANTHER" id="PTHR43875:SF3">
    <property type="entry name" value="MALTOSE_MALTODEXTRIN IMPORT ATP-BINDING PROTEIN MALK"/>
    <property type="match status" value="1"/>
</dbReference>
<dbReference type="InterPro" id="IPR047641">
    <property type="entry name" value="ABC_transpr_MalK/UgpC-like"/>
</dbReference>
<dbReference type="SUPFAM" id="SSF50331">
    <property type="entry name" value="MOP-like"/>
    <property type="match status" value="1"/>
</dbReference>
<evidence type="ECO:0000256" key="5">
    <source>
        <dbReference type="ARBA" id="ARBA00022741"/>
    </source>
</evidence>
<evidence type="ECO:0000256" key="1">
    <source>
        <dbReference type="ARBA" id="ARBA00005417"/>
    </source>
</evidence>
<evidence type="ECO:0000256" key="3">
    <source>
        <dbReference type="ARBA" id="ARBA00022475"/>
    </source>
</evidence>
<dbReference type="InterPro" id="IPR008995">
    <property type="entry name" value="Mo/tungstate-bd_C_term_dom"/>
</dbReference>
<dbReference type="SMART" id="SM00382">
    <property type="entry name" value="AAA"/>
    <property type="match status" value="1"/>
</dbReference>
<protein>
    <submittedName>
        <fullName evidence="9">ABC-type sugar transport system ATPase subunit</fullName>
    </submittedName>
</protein>
<evidence type="ECO:0000259" key="8">
    <source>
        <dbReference type="PROSITE" id="PS50893"/>
    </source>
</evidence>
<dbReference type="InterPro" id="IPR012340">
    <property type="entry name" value="NA-bd_OB-fold"/>
</dbReference>
<dbReference type="InterPro" id="IPR017871">
    <property type="entry name" value="ABC_transporter-like_CS"/>
</dbReference>
<evidence type="ECO:0000256" key="4">
    <source>
        <dbReference type="ARBA" id="ARBA00022519"/>
    </source>
</evidence>
<dbReference type="Gene3D" id="2.40.50.100">
    <property type="match status" value="1"/>
</dbReference>
<dbReference type="InterPro" id="IPR003593">
    <property type="entry name" value="AAA+_ATPase"/>
</dbReference>
<keyword evidence="2" id="KW-0813">Transport</keyword>
<keyword evidence="5" id="KW-0547">Nucleotide-binding</keyword>
<sequence length="362" mass="39030">MATVTLKNVRKSFGRIETIHGVNLDIEDKDFVVFVGPSGCGKSTLLRLIAGLEDITSGDLLIDGRRVNDETPKDRGISMVFQSYALYPHMTVKENMGFGLELAKVSREQADAKVREAARILELTPLLDRLPRQLSGGQRQRVAIGRAIVREPKVFLFDEPLSNLDAALRVQMRIEIAKLHAEMGATMVYVTHDQVEAMTLADKIVVLNAGNVEQVGAPLELYHRPKNLFVAGFIGSPQMNFVDAEVMAADASGVKVALPGGGSVVAKVRGDGLAAGEKVKLGVRPEHLTDSNGDGSIPGEVDVVEELGESYFLYVRTPDGKLMTVRAGGDAPVRAKSRLNIGIPGEACHVFAKDGAALPRLQ</sequence>
<keyword evidence="4" id="KW-0997">Cell inner membrane</keyword>
<organism evidence="9 10">
    <name type="scientific">Labrys wisconsinensis</name>
    <dbReference type="NCBI Taxonomy" id="425677"/>
    <lineage>
        <taxon>Bacteria</taxon>
        <taxon>Pseudomonadati</taxon>
        <taxon>Pseudomonadota</taxon>
        <taxon>Alphaproteobacteria</taxon>
        <taxon>Hyphomicrobiales</taxon>
        <taxon>Xanthobacteraceae</taxon>
        <taxon>Labrys</taxon>
    </lineage>
</organism>
<keyword evidence="6" id="KW-0067">ATP-binding</keyword>
<dbReference type="SUPFAM" id="SSF52540">
    <property type="entry name" value="P-loop containing nucleoside triphosphate hydrolases"/>
    <property type="match status" value="1"/>
</dbReference>
<dbReference type="PANTHER" id="PTHR43875">
    <property type="entry name" value="MALTODEXTRIN IMPORT ATP-BINDING PROTEIN MSMX"/>
    <property type="match status" value="1"/>
</dbReference>
<comment type="similarity">
    <text evidence="1">Belongs to the ABC transporter superfamily.</text>
</comment>
<dbReference type="Gene3D" id="3.40.50.300">
    <property type="entry name" value="P-loop containing nucleotide triphosphate hydrolases"/>
    <property type="match status" value="1"/>
</dbReference>
<proteinExistence type="inferred from homology"/>
<evidence type="ECO:0000313" key="10">
    <source>
        <dbReference type="Proteomes" id="UP001242480"/>
    </source>
</evidence>
<dbReference type="InterPro" id="IPR040582">
    <property type="entry name" value="OB_MalK-like"/>
</dbReference>
<keyword evidence="9" id="KW-0762">Sugar transport</keyword>
<accession>A0ABU0J522</accession>
<evidence type="ECO:0000313" key="9">
    <source>
        <dbReference type="EMBL" id="MDQ0468287.1"/>
    </source>
</evidence>
<reference evidence="9 10" key="1">
    <citation type="submission" date="2023-07" db="EMBL/GenBank/DDBJ databases">
        <title>Genomic Encyclopedia of Type Strains, Phase IV (KMG-IV): sequencing the most valuable type-strain genomes for metagenomic binning, comparative biology and taxonomic classification.</title>
        <authorList>
            <person name="Goeker M."/>
        </authorList>
    </citation>
    <scope>NUCLEOTIDE SEQUENCE [LARGE SCALE GENOMIC DNA]</scope>
    <source>
        <strain evidence="9 10">DSM 19619</strain>
    </source>
</reference>
<comment type="caution">
    <text evidence="9">The sequence shown here is derived from an EMBL/GenBank/DDBJ whole genome shotgun (WGS) entry which is preliminary data.</text>
</comment>
<gene>
    <name evidence="9" type="ORF">QO011_001287</name>
</gene>
<evidence type="ECO:0000256" key="6">
    <source>
        <dbReference type="ARBA" id="ARBA00022840"/>
    </source>
</evidence>
<dbReference type="PROSITE" id="PS00211">
    <property type="entry name" value="ABC_TRANSPORTER_1"/>
    <property type="match status" value="1"/>
</dbReference>
<keyword evidence="10" id="KW-1185">Reference proteome</keyword>
<name>A0ABU0J522_9HYPH</name>
<keyword evidence="7" id="KW-0472">Membrane</keyword>
<dbReference type="InterPro" id="IPR003439">
    <property type="entry name" value="ABC_transporter-like_ATP-bd"/>
</dbReference>
<dbReference type="Proteomes" id="UP001242480">
    <property type="component" value="Unassembled WGS sequence"/>
</dbReference>
<keyword evidence="3" id="KW-1003">Cell membrane</keyword>
<evidence type="ECO:0000256" key="2">
    <source>
        <dbReference type="ARBA" id="ARBA00022448"/>
    </source>
</evidence>
<dbReference type="InterPro" id="IPR027417">
    <property type="entry name" value="P-loop_NTPase"/>
</dbReference>
<dbReference type="Gene3D" id="2.40.50.140">
    <property type="entry name" value="Nucleic acid-binding proteins"/>
    <property type="match status" value="1"/>
</dbReference>
<feature type="domain" description="ABC transporter" evidence="8">
    <location>
        <begin position="4"/>
        <end position="234"/>
    </location>
</feature>
<dbReference type="RefSeq" id="WP_307269311.1">
    <property type="nucleotide sequence ID" value="NZ_JAUSVX010000002.1"/>
</dbReference>
<dbReference type="CDD" id="cd03301">
    <property type="entry name" value="ABC_MalK_N"/>
    <property type="match status" value="1"/>
</dbReference>
<dbReference type="EMBL" id="JAUSVX010000002">
    <property type="protein sequence ID" value="MDQ0468287.1"/>
    <property type="molecule type" value="Genomic_DNA"/>
</dbReference>
<dbReference type="Pfam" id="PF17912">
    <property type="entry name" value="OB_MalK"/>
    <property type="match status" value="1"/>
</dbReference>
<dbReference type="NCBIfam" id="NF008653">
    <property type="entry name" value="PRK11650.1"/>
    <property type="match status" value="1"/>
</dbReference>
<dbReference type="PROSITE" id="PS50893">
    <property type="entry name" value="ABC_TRANSPORTER_2"/>
    <property type="match status" value="1"/>
</dbReference>
<dbReference type="Pfam" id="PF00005">
    <property type="entry name" value="ABC_tran"/>
    <property type="match status" value="1"/>
</dbReference>
<dbReference type="InterPro" id="IPR015855">
    <property type="entry name" value="ABC_transpr_MalK-like"/>
</dbReference>
<evidence type="ECO:0000256" key="7">
    <source>
        <dbReference type="ARBA" id="ARBA00023136"/>
    </source>
</evidence>